<reference evidence="1 2" key="1">
    <citation type="submission" date="2019-10" db="EMBL/GenBank/DDBJ databases">
        <authorList>
            <person name="Palmer J.M."/>
        </authorList>
    </citation>
    <scope>NUCLEOTIDE SEQUENCE [LARGE SCALE GENOMIC DNA]</scope>
    <source>
        <strain evidence="1 2">TWF696</strain>
    </source>
</reference>
<dbReference type="AlphaFoldDB" id="A0AAV9V642"/>
<evidence type="ECO:0000313" key="1">
    <source>
        <dbReference type="EMBL" id="KAK6354505.1"/>
    </source>
</evidence>
<organism evidence="1 2">
    <name type="scientific">Orbilia brochopaga</name>
    <dbReference type="NCBI Taxonomy" id="3140254"/>
    <lineage>
        <taxon>Eukaryota</taxon>
        <taxon>Fungi</taxon>
        <taxon>Dikarya</taxon>
        <taxon>Ascomycota</taxon>
        <taxon>Pezizomycotina</taxon>
        <taxon>Orbiliomycetes</taxon>
        <taxon>Orbiliales</taxon>
        <taxon>Orbiliaceae</taxon>
        <taxon>Orbilia</taxon>
    </lineage>
</organism>
<dbReference type="Proteomes" id="UP001375240">
    <property type="component" value="Unassembled WGS sequence"/>
</dbReference>
<keyword evidence="2" id="KW-1185">Reference proteome</keyword>
<accession>A0AAV9V642</accession>
<gene>
    <name evidence="1" type="ORF">TWF696_003648</name>
</gene>
<comment type="caution">
    <text evidence="1">The sequence shown here is derived from an EMBL/GenBank/DDBJ whole genome shotgun (WGS) entry which is preliminary data.</text>
</comment>
<protein>
    <submittedName>
        <fullName evidence="1">Uncharacterized protein</fullName>
    </submittedName>
</protein>
<evidence type="ECO:0000313" key="2">
    <source>
        <dbReference type="Proteomes" id="UP001375240"/>
    </source>
</evidence>
<proteinExistence type="predicted"/>
<dbReference type="EMBL" id="JAVHNQ010000002">
    <property type="protein sequence ID" value="KAK6354505.1"/>
    <property type="molecule type" value="Genomic_DNA"/>
</dbReference>
<sequence>MQLSILIGCAVTVLTVNAIVLPTSFYVGIYDKAALAKLGPGEKAAPGWILCHPRAGTRWGLYAADLDTDCDFESDGPEANLWSFGLPGTKPLEEDETFRAVFLAGSGSDKASGKPEGLTATFDMGIVNTYFSYGYTDGLYRSAPFNVVRDGQVLTMERDDQPRPGDVLDFLGVAGKPDDQKVLRLQTFSGVDTKYWNIGRGLALPVSAGVPAVEFRILSVLDQEIEETIVSYNKESPYYEEEEDYRAYEDMVPKQGTLGALASAGRGFLGKFAKSIGNKLTGGKTTAVKEETKEDYVEPVQPNNARFQSFEMDYSTQNRKNQNNGL</sequence>
<name>A0AAV9V642_9PEZI</name>